<proteinExistence type="inferred from homology"/>
<dbReference type="InterPro" id="IPR007681">
    <property type="entry name" value="Mog1"/>
</dbReference>
<dbReference type="GO" id="GO:0005085">
    <property type="term" value="F:guanyl-nucleotide exchange factor activity"/>
    <property type="evidence" value="ECO:0007669"/>
    <property type="project" value="TreeGrafter"/>
</dbReference>
<gene>
    <name evidence="4" type="ORF">BDV96DRAFT_134193</name>
</gene>
<dbReference type="OrthoDB" id="10255285at2759"/>
<dbReference type="GO" id="GO:0006606">
    <property type="term" value="P:protein import into nucleus"/>
    <property type="evidence" value="ECO:0007669"/>
    <property type="project" value="TreeGrafter"/>
</dbReference>
<evidence type="ECO:0000256" key="3">
    <source>
        <dbReference type="ARBA" id="ARBA00022927"/>
    </source>
</evidence>
<evidence type="ECO:0000313" key="5">
    <source>
        <dbReference type="Proteomes" id="UP000799770"/>
    </source>
</evidence>
<dbReference type="GO" id="GO:0005634">
    <property type="term" value="C:nucleus"/>
    <property type="evidence" value="ECO:0007669"/>
    <property type="project" value="TreeGrafter"/>
</dbReference>
<keyword evidence="5" id="KW-1185">Reference proteome</keyword>
<dbReference type="AlphaFoldDB" id="A0A6A5ZSG7"/>
<comment type="similarity">
    <text evidence="1">Belongs to the MOG1 family.</text>
</comment>
<evidence type="ECO:0000256" key="1">
    <source>
        <dbReference type="ARBA" id="ARBA00010307"/>
    </source>
</evidence>
<evidence type="ECO:0000256" key="2">
    <source>
        <dbReference type="ARBA" id="ARBA00022448"/>
    </source>
</evidence>
<reference evidence="4" key="1">
    <citation type="journal article" date="2020" name="Stud. Mycol.">
        <title>101 Dothideomycetes genomes: a test case for predicting lifestyles and emergence of pathogens.</title>
        <authorList>
            <person name="Haridas S."/>
            <person name="Albert R."/>
            <person name="Binder M."/>
            <person name="Bloem J."/>
            <person name="Labutti K."/>
            <person name="Salamov A."/>
            <person name="Andreopoulos B."/>
            <person name="Baker S."/>
            <person name="Barry K."/>
            <person name="Bills G."/>
            <person name="Bluhm B."/>
            <person name="Cannon C."/>
            <person name="Castanera R."/>
            <person name="Culley D."/>
            <person name="Daum C."/>
            <person name="Ezra D."/>
            <person name="Gonzalez J."/>
            <person name="Henrissat B."/>
            <person name="Kuo A."/>
            <person name="Liang C."/>
            <person name="Lipzen A."/>
            <person name="Lutzoni F."/>
            <person name="Magnuson J."/>
            <person name="Mondo S."/>
            <person name="Nolan M."/>
            <person name="Ohm R."/>
            <person name="Pangilinan J."/>
            <person name="Park H.-J."/>
            <person name="Ramirez L."/>
            <person name="Alfaro M."/>
            <person name="Sun H."/>
            <person name="Tritt A."/>
            <person name="Yoshinaga Y."/>
            <person name="Zwiers L.-H."/>
            <person name="Turgeon B."/>
            <person name="Goodwin S."/>
            <person name="Spatafora J."/>
            <person name="Crous P."/>
            <person name="Grigoriev I."/>
        </authorList>
    </citation>
    <scope>NUCLEOTIDE SEQUENCE</scope>
    <source>
        <strain evidence="4">CBS 627.86</strain>
    </source>
</reference>
<dbReference type="GO" id="GO:0031267">
    <property type="term" value="F:small GTPase binding"/>
    <property type="evidence" value="ECO:0007669"/>
    <property type="project" value="TreeGrafter"/>
</dbReference>
<sequence length="185" mass="20658">MSFKNTELYGGAITVDLPTAFGDVSQIRQVADHQEVYLDSNGYSSVVFDILERVEKGSDEEALQYHFQDLIEGTDDSTNVLEQGGARMAKIPNAPVYVLTYIQTPPPTTEAPKRPTPDFTSIHLLLLRLKEQSTDIVITVNVPHYAGQYVKSAEGEKTQMMKDGEAVKEKILETFEIKDWGLFEG</sequence>
<organism evidence="4 5">
    <name type="scientific">Lophiotrema nucula</name>
    <dbReference type="NCBI Taxonomy" id="690887"/>
    <lineage>
        <taxon>Eukaryota</taxon>
        <taxon>Fungi</taxon>
        <taxon>Dikarya</taxon>
        <taxon>Ascomycota</taxon>
        <taxon>Pezizomycotina</taxon>
        <taxon>Dothideomycetes</taxon>
        <taxon>Pleosporomycetidae</taxon>
        <taxon>Pleosporales</taxon>
        <taxon>Lophiotremataceae</taxon>
        <taxon>Lophiotrema</taxon>
    </lineage>
</organism>
<dbReference type="EMBL" id="ML977311">
    <property type="protein sequence ID" value="KAF2121934.1"/>
    <property type="molecule type" value="Genomic_DNA"/>
</dbReference>
<keyword evidence="2" id="KW-0813">Transport</keyword>
<dbReference type="SUPFAM" id="SSF55724">
    <property type="entry name" value="Mog1p/PsbP-like"/>
    <property type="match status" value="1"/>
</dbReference>
<evidence type="ECO:0000313" key="4">
    <source>
        <dbReference type="EMBL" id="KAF2121934.1"/>
    </source>
</evidence>
<accession>A0A6A5ZSG7</accession>
<protein>
    <recommendedName>
        <fullName evidence="6">Mog1p/PsbP-like protein</fullName>
    </recommendedName>
</protein>
<dbReference type="Proteomes" id="UP000799770">
    <property type="component" value="Unassembled WGS sequence"/>
</dbReference>
<keyword evidence="3" id="KW-0653">Protein transport</keyword>
<dbReference type="PANTHER" id="PTHR15837:SF0">
    <property type="entry name" value="RAN GUANINE NUCLEOTIDE RELEASE FACTOR"/>
    <property type="match status" value="1"/>
</dbReference>
<dbReference type="Gene3D" id="3.40.1000.10">
    <property type="entry name" value="Mog1/PsbP, alpha/beta/alpha sandwich"/>
    <property type="match status" value="1"/>
</dbReference>
<dbReference type="PANTHER" id="PTHR15837">
    <property type="entry name" value="RAN GUANINE NUCLEOTIDE RELEASE FACTOR"/>
    <property type="match status" value="1"/>
</dbReference>
<evidence type="ECO:0008006" key="6">
    <source>
        <dbReference type="Google" id="ProtNLM"/>
    </source>
</evidence>
<dbReference type="Pfam" id="PF04603">
    <property type="entry name" value="Mog1"/>
    <property type="match status" value="1"/>
</dbReference>
<name>A0A6A5ZSG7_9PLEO</name>
<dbReference type="InterPro" id="IPR016123">
    <property type="entry name" value="Mog1/PsbP_a/b/a-sand"/>
</dbReference>